<keyword evidence="4" id="KW-1185">Reference proteome</keyword>
<evidence type="ECO:0000313" key="4">
    <source>
        <dbReference type="Proteomes" id="UP000242687"/>
    </source>
</evidence>
<keyword evidence="1" id="KW-0812">Transmembrane</keyword>
<keyword evidence="1" id="KW-0472">Membrane</keyword>
<dbReference type="Pfam" id="PF14257">
    <property type="entry name" value="DUF4349"/>
    <property type="match status" value="1"/>
</dbReference>
<organism evidence="3 4">
    <name type="scientific">Mucilaginibacter auburnensis</name>
    <dbReference type="NCBI Taxonomy" id="1457233"/>
    <lineage>
        <taxon>Bacteria</taxon>
        <taxon>Pseudomonadati</taxon>
        <taxon>Bacteroidota</taxon>
        <taxon>Sphingobacteriia</taxon>
        <taxon>Sphingobacteriales</taxon>
        <taxon>Sphingobacteriaceae</taxon>
        <taxon>Mucilaginibacter</taxon>
    </lineage>
</organism>
<evidence type="ECO:0000313" key="3">
    <source>
        <dbReference type="EMBL" id="PJJ79806.1"/>
    </source>
</evidence>
<accession>A0A2H9VNA4</accession>
<dbReference type="EMBL" id="PGFJ01000002">
    <property type="protein sequence ID" value="PJJ79806.1"/>
    <property type="molecule type" value="Genomic_DNA"/>
</dbReference>
<keyword evidence="1" id="KW-1133">Transmembrane helix</keyword>
<feature type="domain" description="DUF4349" evidence="2">
    <location>
        <begin position="38"/>
        <end position="141"/>
    </location>
</feature>
<name>A0A2H9VNA4_9SPHI</name>
<evidence type="ECO:0000256" key="1">
    <source>
        <dbReference type="SAM" id="Phobius"/>
    </source>
</evidence>
<protein>
    <submittedName>
        <fullName evidence="3">Uncharacterized protein DUF4349</fullName>
    </submittedName>
</protein>
<feature type="transmembrane region" description="Helical" evidence="1">
    <location>
        <begin position="235"/>
        <end position="265"/>
    </location>
</feature>
<dbReference type="AlphaFoldDB" id="A0A2H9VNA4"/>
<comment type="caution">
    <text evidence="3">The sequence shown here is derived from an EMBL/GenBank/DDBJ whole genome shotgun (WGS) entry which is preliminary data.</text>
</comment>
<dbReference type="InterPro" id="IPR025645">
    <property type="entry name" value="DUF4349"/>
</dbReference>
<dbReference type="OrthoDB" id="790552at2"/>
<gene>
    <name evidence="3" type="ORF">CLV57_2945</name>
</gene>
<evidence type="ECO:0000259" key="2">
    <source>
        <dbReference type="Pfam" id="PF14257"/>
    </source>
</evidence>
<dbReference type="Proteomes" id="UP000242687">
    <property type="component" value="Unassembled WGS sequence"/>
</dbReference>
<sequence length="275" mass="30691">MKAKLLVMLAGIAMLAACQGYQERASSDIDSLVQDTVLVKTADMRLKVKNLQQAAEKVTKLVANNKGMVMHHDMQAEVLSRREIPLSDDSIKRLTVMNVNADMTVRMPSEKIEAFMDSLNHLSVYVDRRTMDIEDRTLEHVAGILKAENREENVKLRKKIKPSHTGADSILATADNVVDRKIDTYRMEADAAMSTVKLNIYENNVVQAEVVANEDLSAYSLPLLKRAGMALSTGWFYFTQLIVVLLHIWPFLLSASAVGVAIITYKKRKAAKVSI</sequence>
<dbReference type="PROSITE" id="PS51257">
    <property type="entry name" value="PROKAR_LIPOPROTEIN"/>
    <property type="match status" value="1"/>
</dbReference>
<proteinExistence type="predicted"/>
<reference evidence="3 4" key="1">
    <citation type="submission" date="2017-11" db="EMBL/GenBank/DDBJ databases">
        <title>Genomic Encyclopedia of Archaeal and Bacterial Type Strains, Phase II (KMG-II): From Individual Species to Whole Genera.</title>
        <authorList>
            <person name="Goeker M."/>
        </authorList>
    </citation>
    <scope>NUCLEOTIDE SEQUENCE [LARGE SCALE GENOMIC DNA]</scope>
    <source>
        <strain evidence="3 4">DSM 28175</strain>
    </source>
</reference>
<dbReference type="RefSeq" id="WP_100342117.1">
    <property type="nucleotide sequence ID" value="NZ_PGFJ01000002.1"/>
</dbReference>